<keyword evidence="2" id="KW-1185">Reference proteome</keyword>
<dbReference type="RefSeq" id="WP_092721254.1">
    <property type="nucleotide sequence ID" value="NZ_FNNO01000001.1"/>
</dbReference>
<protein>
    <submittedName>
        <fullName evidence="1">Uncharacterized protein</fullName>
    </submittedName>
</protein>
<name>A0A8X8LCH1_9BACT</name>
<sequence length="123" mass="13837">MNKTEILVVDFNESSLLQALDAVSSNESWNSIGVSSDENAIEKFHQFHFDVLLLADSIGEQEARKLQKLFLHQQAYGLVVTYEPAQLHELAEQVTLALNKQKAAHKHSFSVTDDAFKPKVNIQ</sequence>
<dbReference type="EMBL" id="FNNO01000001">
    <property type="protein sequence ID" value="SDW02825.1"/>
    <property type="molecule type" value="Genomic_DNA"/>
</dbReference>
<dbReference type="Proteomes" id="UP000198711">
    <property type="component" value="Unassembled WGS sequence"/>
</dbReference>
<reference evidence="1 2" key="1">
    <citation type="submission" date="2016-10" db="EMBL/GenBank/DDBJ databases">
        <authorList>
            <person name="Varghese N."/>
            <person name="Submissions S."/>
        </authorList>
    </citation>
    <scope>NUCLEOTIDE SEQUENCE [LARGE SCALE GENOMIC DNA]</scope>
    <source>
        <strain evidence="1 2">DSM 25353</strain>
    </source>
</reference>
<proteinExistence type="predicted"/>
<dbReference type="AlphaFoldDB" id="A0A8X8LCH1"/>
<organism evidence="1 2">
    <name type="scientific">Hydrobacter penzbergensis</name>
    <dbReference type="NCBI Taxonomy" id="1235997"/>
    <lineage>
        <taxon>Bacteria</taxon>
        <taxon>Pseudomonadati</taxon>
        <taxon>Bacteroidota</taxon>
        <taxon>Chitinophagia</taxon>
        <taxon>Chitinophagales</taxon>
        <taxon>Chitinophagaceae</taxon>
        <taxon>Hydrobacter</taxon>
    </lineage>
</organism>
<evidence type="ECO:0000313" key="2">
    <source>
        <dbReference type="Proteomes" id="UP000198711"/>
    </source>
</evidence>
<evidence type="ECO:0000313" key="1">
    <source>
        <dbReference type="EMBL" id="SDW02825.1"/>
    </source>
</evidence>
<gene>
    <name evidence="1" type="ORF">SAMN05444410_10155</name>
</gene>
<accession>A0A8X8LCH1</accession>
<comment type="caution">
    <text evidence="1">The sequence shown here is derived from an EMBL/GenBank/DDBJ whole genome shotgun (WGS) entry which is preliminary data.</text>
</comment>